<keyword evidence="11 12" id="KW-1133">Transmembrane helix</keyword>
<keyword evidence="11 12" id="KW-0812">Transmembrane</keyword>
<evidence type="ECO:0000256" key="8">
    <source>
        <dbReference type="ARBA" id="ARBA00038280"/>
    </source>
</evidence>
<dbReference type="InterPro" id="IPR002550">
    <property type="entry name" value="CNNM"/>
</dbReference>
<dbReference type="Pfam" id="PF01595">
    <property type="entry name" value="CNNM"/>
    <property type="match status" value="1"/>
</dbReference>
<comment type="subcellular location">
    <subcellularLocation>
        <location evidence="1">Cell inner membrane</location>
        <topology evidence="1">Multi-pass membrane protein</topology>
    </subcellularLocation>
</comment>
<dbReference type="Pfam" id="PF03471">
    <property type="entry name" value="CorC_HlyC"/>
    <property type="match status" value="1"/>
</dbReference>
<comment type="function">
    <text evidence="7">Involved in cadaverine and putrescine tolerance in stationary phase. May facilitate the efflux of both cadaverine and putrescine from the cytoplasm, reducing potentially toxic levels under certain stress conditions.</text>
</comment>
<feature type="domain" description="CBS" evidence="13">
    <location>
        <begin position="282"/>
        <end position="339"/>
    </location>
</feature>
<feature type="transmembrane region" description="Helical" evidence="12">
    <location>
        <begin position="55"/>
        <end position="75"/>
    </location>
</feature>
<accession>A0AAW7X3W9</accession>
<dbReference type="SMART" id="SM01091">
    <property type="entry name" value="CorC_HlyC"/>
    <property type="match status" value="1"/>
</dbReference>
<comment type="caution">
    <text evidence="15">The sequence shown here is derived from an EMBL/GenBank/DDBJ whole genome shotgun (WGS) entry which is preliminary data.</text>
</comment>
<evidence type="ECO:0000256" key="10">
    <source>
        <dbReference type="PROSITE-ProRule" id="PRU00703"/>
    </source>
</evidence>
<proteinExistence type="inferred from homology"/>
<dbReference type="GO" id="GO:0005886">
    <property type="term" value="C:plasma membrane"/>
    <property type="evidence" value="ECO:0007669"/>
    <property type="project" value="UniProtKB-SubCell"/>
</dbReference>
<evidence type="ECO:0000256" key="1">
    <source>
        <dbReference type="ARBA" id="ARBA00004429"/>
    </source>
</evidence>
<evidence type="ECO:0000259" key="13">
    <source>
        <dbReference type="PROSITE" id="PS51371"/>
    </source>
</evidence>
<keyword evidence="5" id="KW-0677">Repeat</keyword>
<evidence type="ECO:0000256" key="9">
    <source>
        <dbReference type="ARBA" id="ARBA00039818"/>
    </source>
</evidence>
<evidence type="ECO:0000256" key="4">
    <source>
        <dbReference type="ARBA" id="ARBA00022519"/>
    </source>
</evidence>
<evidence type="ECO:0000256" key="11">
    <source>
        <dbReference type="PROSITE-ProRule" id="PRU01193"/>
    </source>
</evidence>
<dbReference type="CDD" id="cd04590">
    <property type="entry name" value="CBS_pair_CorC_HlyC_assoc"/>
    <property type="match status" value="1"/>
</dbReference>
<dbReference type="SMART" id="SM00116">
    <property type="entry name" value="CBS"/>
    <property type="match status" value="2"/>
</dbReference>
<evidence type="ECO:0000256" key="12">
    <source>
        <dbReference type="SAM" id="Phobius"/>
    </source>
</evidence>
<dbReference type="EMBL" id="JAUOPB010000002">
    <property type="protein sequence ID" value="MDO6421658.1"/>
    <property type="molecule type" value="Genomic_DNA"/>
</dbReference>
<evidence type="ECO:0000256" key="5">
    <source>
        <dbReference type="ARBA" id="ARBA00022737"/>
    </source>
</evidence>
<feature type="transmembrane region" description="Helical" evidence="12">
    <location>
        <begin position="100"/>
        <end position="120"/>
    </location>
</feature>
<keyword evidence="6 10" id="KW-0129">CBS domain</keyword>
<feature type="domain" description="CNNM transmembrane" evidence="14">
    <location>
        <begin position="1"/>
        <end position="197"/>
    </location>
</feature>
<name>A0AAW7X3W9_9GAMM</name>
<dbReference type="PROSITE" id="PS51846">
    <property type="entry name" value="CNNM"/>
    <property type="match status" value="1"/>
</dbReference>
<dbReference type="PROSITE" id="PS51371">
    <property type="entry name" value="CBS"/>
    <property type="match status" value="1"/>
</dbReference>
<protein>
    <recommendedName>
        <fullName evidence="9">Polyamine export protein</fullName>
    </recommendedName>
</protein>
<dbReference type="PANTHER" id="PTHR22777:SF16">
    <property type="entry name" value="POLYAMINE EXPORT PROTEIN"/>
    <property type="match status" value="1"/>
</dbReference>
<evidence type="ECO:0000313" key="15">
    <source>
        <dbReference type="EMBL" id="MDO6421658.1"/>
    </source>
</evidence>
<dbReference type="Proteomes" id="UP001169760">
    <property type="component" value="Unassembled WGS sequence"/>
</dbReference>
<keyword evidence="2" id="KW-0813">Transport</keyword>
<dbReference type="InterPro" id="IPR044751">
    <property type="entry name" value="Ion_transp-like_CBS"/>
</dbReference>
<feature type="transmembrane region" description="Helical" evidence="12">
    <location>
        <begin position="132"/>
        <end position="154"/>
    </location>
</feature>
<evidence type="ECO:0000313" key="16">
    <source>
        <dbReference type="Proteomes" id="UP001169760"/>
    </source>
</evidence>
<sequence>MDSNLFWIVVLIVTSAFFAIAEIALAAARQLKLNILVDEGSENAKLVLDLQAKSGAFFAAIQIALNAIAILGGIIGENTFTPYLKTLISYVYQGRFLDEVSFTCSFLLVTSLFILFADLIPKRIGMALPEKIALRVVRPMMFSVMVLKPFVLFFNSLSDLILKLCRIPTERVDIVTAQDIVAIMDAGAANGSIPSQEYQMIGNVFELENRSLTSVMCVRDDMVYFDINDTHADISEKIIQHPHNFYLVCDNSLDQIVGLVESKALLKQVLAGEQARLSSDIVSKDVFYLPDSLSLSEALEAFKCHTQPIAAVLNEYSLVVGLVTMKDVMSVVVDGFTGVLADQLIVKRGEGSWLIDGSAAIIDVGRCLGVEEFPDSDSYETLAGFIMYKLKKLPKLTDNLLFEGYRFEVVDMDNLKISKLLVSKVDA</sequence>
<gene>
    <name evidence="15" type="ORF">Q4521_04150</name>
</gene>
<evidence type="ECO:0000256" key="3">
    <source>
        <dbReference type="ARBA" id="ARBA00022475"/>
    </source>
</evidence>
<dbReference type="AlphaFoldDB" id="A0AAW7X3W9"/>
<reference evidence="15" key="1">
    <citation type="submission" date="2023-07" db="EMBL/GenBank/DDBJ databases">
        <title>Genome content predicts the carbon catabolic preferences of heterotrophic bacteria.</title>
        <authorList>
            <person name="Gralka M."/>
        </authorList>
    </citation>
    <scope>NUCLEOTIDE SEQUENCE</scope>
    <source>
        <strain evidence="15">I3M17_2</strain>
    </source>
</reference>
<dbReference type="InterPro" id="IPR005170">
    <property type="entry name" value="Transptr-assoc_dom"/>
</dbReference>
<dbReference type="RefSeq" id="WP_216063626.1">
    <property type="nucleotide sequence ID" value="NZ_CP123764.1"/>
</dbReference>
<evidence type="ECO:0000256" key="2">
    <source>
        <dbReference type="ARBA" id="ARBA00022448"/>
    </source>
</evidence>
<keyword evidence="11 12" id="KW-0472">Membrane</keyword>
<keyword evidence="3" id="KW-1003">Cell membrane</keyword>
<comment type="similarity">
    <text evidence="8">Belongs to the UPF0053 family. PaeA subfamily.</text>
</comment>
<dbReference type="InterPro" id="IPR000644">
    <property type="entry name" value="CBS_dom"/>
</dbReference>
<evidence type="ECO:0000256" key="6">
    <source>
        <dbReference type="ARBA" id="ARBA00023122"/>
    </source>
</evidence>
<feature type="transmembrane region" description="Helical" evidence="12">
    <location>
        <begin position="6"/>
        <end position="28"/>
    </location>
</feature>
<evidence type="ECO:0000256" key="7">
    <source>
        <dbReference type="ARBA" id="ARBA00037177"/>
    </source>
</evidence>
<keyword evidence="4" id="KW-0997">Cell inner membrane</keyword>
<dbReference type="Pfam" id="PF00571">
    <property type="entry name" value="CBS"/>
    <property type="match status" value="1"/>
</dbReference>
<organism evidence="15 16">
    <name type="scientific">Saccharophagus degradans</name>
    <dbReference type="NCBI Taxonomy" id="86304"/>
    <lineage>
        <taxon>Bacteria</taxon>
        <taxon>Pseudomonadati</taxon>
        <taxon>Pseudomonadota</taxon>
        <taxon>Gammaproteobacteria</taxon>
        <taxon>Cellvibrionales</taxon>
        <taxon>Cellvibrionaceae</taxon>
        <taxon>Saccharophagus</taxon>
    </lineage>
</organism>
<evidence type="ECO:0000259" key="14">
    <source>
        <dbReference type="PROSITE" id="PS51846"/>
    </source>
</evidence>
<dbReference type="PANTHER" id="PTHR22777">
    <property type="entry name" value="HEMOLYSIN-RELATED"/>
    <property type="match status" value="1"/>
</dbReference>